<dbReference type="PANTHER" id="PTHR43542:SF1">
    <property type="entry name" value="METHYLTRANSFERASE"/>
    <property type="match status" value="1"/>
</dbReference>
<sequence length="227" mass="25525">MNHNKNHTNQSSPAKHPPSKRANHSQASHQIRIIGGDWKRTPLTVISADGLRPTPDRVRETVFNWLNHLFHSRWPQVTCLDMFAGSGALGFEAASRGVAKVLMFEAFTPAFKQLEQTKAKLKAEQISLQRGDALLLVKHLISRGEKFDLIFLDPPFNLGFLEKILPFCRDLLAPEGVLYVESEQALSSQQDVSLPDWCAGWQIVRQDKAGSVYFHLLQRNTQSGEAD</sequence>
<dbReference type="NCBIfam" id="TIGR00095">
    <property type="entry name" value="16S rRNA (guanine(966)-N(2))-methyltransferase RsmD"/>
    <property type="match status" value="1"/>
</dbReference>
<dbReference type="SUPFAM" id="SSF53335">
    <property type="entry name" value="S-adenosyl-L-methionine-dependent methyltransferases"/>
    <property type="match status" value="1"/>
</dbReference>
<dbReference type="PANTHER" id="PTHR43542">
    <property type="entry name" value="METHYLTRANSFERASE"/>
    <property type="match status" value="1"/>
</dbReference>
<keyword evidence="1 4" id="KW-0489">Methyltransferase</keyword>
<dbReference type="Proteomes" id="UP001589844">
    <property type="component" value="Unassembled WGS sequence"/>
</dbReference>
<reference evidence="4 5" key="1">
    <citation type="submission" date="2024-09" db="EMBL/GenBank/DDBJ databases">
        <authorList>
            <person name="Sun Q."/>
            <person name="Mori K."/>
        </authorList>
    </citation>
    <scope>NUCLEOTIDE SEQUENCE [LARGE SCALE GENOMIC DNA]</scope>
    <source>
        <strain evidence="4 5">CCM 8677</strain>
    </source>
</reference>
<dbReference type="Gene3D" id="3.40.50.150">
    <property type="entry name" value="Vaccinia Virus protein VP39"/>
    <property type="match status" value="1"/>
</dbReference>
<feature type="region of interest" description="Disordered" evidence="3">
    <location>
        <begin position="1"/>
        <end position="28"/>
    </location>
</feature>
<dbReference type="PROSITE" id="PS00092">
    <property type="entry name" value="N6_MTASE"/>
    <property type="match status" value="1"/>
</dbReference>
<dbReference type="Pfam" id="PF03602">
    <property type="entry name" value="Cons_hypoth95"/>
    <property type="match status" value="1"/>
</dbReference>
<dbReference type="GO" id="GO:0052913">
    <property type="term" value="F:16S rRNA (guanine(966)-N(2))-methyltransferase activity"/>
    <property type="evidence" value="ECO:0007669"/>
    <property type="project" value="UniProtKB-EC"/>
</dbReference>
<evidence type="ECO:0000256" key="1">
    <source>
        <dbReference type="ARBA" id="ARBA00022603"/>
    </source>
</evidence>
<organism evidence="4 5">
    <name type="scientific">Undibacterium danionis</name>
    <dbReference type="NCBI Taxonomy" id="1812100"/>
    <lineage>
        <taxon>Bacteria</taxon>
        <taxon>Pseudomonadati</taxon>
        <taxon>Pseudomonadota</taxon>
        <taxon>Betaproteobacteria</taxon>
        <taxon>Burkholderiales</taxon>
        <taxon>Oxalobacteraceae</taxon>
        <taxon>Undibacterium</taxon>
    </lineage>
</organism>
<gene>
    <name evidence="4" type="primary">rsmD</name>
    <name evidence="4" type="ORF">ACFFJH_08465</name>
</gene>
<protein>
    <submittedName>
        <fullName evidence="4">16S rRNA (Guanine(966)-N(2))-methyltransferase RsmD</fullName>
        <ecNumber evidence="4">2.1.1.171</ecNumber>
    </submittedName>
</protein>
<evidence type="ECO:0000256" key="3">
    <source>
        <dbReference type="SAM" id="MobiDB-lite"/>
    </source>
</evidence>
<comment type="caution">
    <text evidence="4">The sequence shown here is derived from an EMBL/GenBank/DDBJ whole genome shotgun (WGS) entry which is preliminary data.</text>
</comment>
<dbReference type="EC" id="2.1.1.171" evidence="4"/>
<dbReference type="RefSeq" id="WP_390211645.1">
    <property type="nucleotide sequence ID" value="NZ_JBHLXJ010000009.1"/>
</dbReference>
<proteinExistence type="predicted"/>
<dbReference type="EMBL" id="JBHLXJ010000009">
    <property type="protein sequence ID" value="MFC0349838.1"/>
    <property type="molecule type" value="Genomic_DNA"/>
</dbReference>
<evidence type="ECO:0000256" key="2">
    <source>
        <dbReference type="ARBA" id="ARBA00022679"/>
    </source>
</evidence>
<dbReference type="CDD" id="cd02440">
    <property type="entry name" value="AdoMet_MTases"/>
    <property type="match status" value="1"/>
</dbReference>
<dbReference type="PIRSF" id="PIRSF004553">
    <property type="entry name" value="CHP00095"/>
    <property type="match status" value="1"/>
</dbReference>
<dbReference type="InterPro" id="IPR002052">
    <property type="entry name" value="DNA_methylase_N6_adenine_CS"/>
</dbReference>
<name>A0ABV6IE04_9BURK</name>
<keyword evidence="2 4" id="KW-0808">Transferase</keyword>
<dbReference type="InterPro" id="IPR004398">
    <property type="entry name" value="RNA_MeTrfase_RsmD"/>
</dbReference>
<evidence type="ECO:0000313" key="4">
    <source>
        <dbReference type="EMBL" id="MFC0349838.1"/>
    </source>
</evidence>
<evidence type="ECO:0000313" key="5">
    <source>
        <dbReference type="Proteomes" id="UP001589844"/>
    </source>
</evidence>
<dbReference type="InterPro" id="IPR029063">
    <property type="entry name" value="SAM-dependent_MTases_sf"/>
</dbReference>
<keyword evidence="5" id="KW-1185">Reference proteome</keyword>
<accession>A0ABV6IE04</accession>